<protein>
    <submittedName>
        <fullName evidence="2">Uncharacterized protein</fullName>
    </submittedName>
</protein>
<organism evidence="2 3">
    <name type="scientific">Candidatus Magasanikbacteria bacterium RIFCSPLOWO2_12_FULL_43_12</name>
    <dbReference type="NCBI Taxonomy" id="1798692"/>
    <lineage>
        <taxon>Bacteria</taxon>
        <taxon>Candidatus Magasanikiibacteriota</taxon>
    </lineage>
</organism>
<dbReference type="STRING" id="1798692.A3G00_00535"/>
<comment type="caution">
    <text evidence="2">The sequence shown here is derived from an EMBL/GenBank/DDBJ whole genome shotgun (WGS) entry which is preliminary data.</text>
</comment>
<reference evidence="2 3" key="1">
    <citation type="journal article" date="2016" name="Nat. Commun.">
        <title>Thousands of microbial genomes shed light on interconnected biogeochemical processes in an aquifer system.</title>
        <authorList>
            <person name="Anantharaman K."/>
            <person name="Brown C.T."/>
            <person name="Hug L.A."/>
            <person name="Sharon I."/>
            <person name="Castelle C.J."/>
            <person name="Probst A.J."/>
            <person name="Thomas B.C."/>
            <person name="Singh A."/>
            <person name="Wilkins M.J."/>
            <person name="Karaoz U."/>
            <person name="Brodie E.L."/>
            <person name="Williams K.H."/>
            <person name="Hubbard S.S."/>
            <person name="Banfield J.F."/>
        </authorList>
    </citation>
    <scope>NUCLEOTIDE SEQUENCE [LARGE SCALE GENOMIC DNA]</scope>
</reference>
<dbReference type="EMBL" id="MFQN01000007">
    <property type="protein sequence ID" value="OGH75536.1"/>
    <property type="molecule type" value="Genomic_DNA"/>
</dbReference>
<evidence type="ECO:0000313" key="3">
    <source>
        <dbReference type="Proteomes" id="UP000178347"/>
    </source>
</evidence>
<evidence type="ECO:0000313" key="2">
    <source>
        <dbReference type="EMBL" id="OGH75536.1"/>
    </source>
</evidence>
<sequence>MSDLLKTQLKTAKKQNDRLNPDQSWVAQNRAKLMSQINNTVSKDKPRFRFDYVWQAINIFVPGRLAYTVVRPMAVFVLVGAVATSGWIASVGATQNCLPGEICYGVKLAAEKTQELVTSVAGAKGQQAQMHLEFATRRAKEVKKVVENKAVDAPQRAAEAMVKLEKSIQTANEAIKAVVEEEPEKIVEVVKGMQETAKDINQTLTVAAEQGGSEVDVAGTKQAVKDSSLDIVKTIVQKNEGDGKNIISDEDAKTMVQTQIDVAMQDTGDMKSRAEDAVKVLEAAPITSNNLPSDVVVTVSSTILISNSSIQVFVNSTTPIILPTSTIKNVLGDVNRQAIAQGQESQKTLEEAKVLVDGNHLLEAMGKVKDATQAAEEAERTVVEVKKAVDAVSSGVLNSQPVSTTTAIITEVKK</sequence>
<keyword evidence="1" id="KW-0175">Coiled coil</keyword>
<evidence type="ECO:0000256" key="1">
    <source>
        <dbReference type="SAM" id="Coils"/>
    </source>
</evidence>
<dbReference type="AlphaFoldDB" id="A0A1F6MV17"/>
<name>A0A1F6MV17_9BACT</name>
<dbReference type="Proteomes" id="UP000178347">
    <property type="component" value="Unassembled WGS sequence"/>
</dbReference>
<gene>
    <name evidence="2" type="ORF">A3G00_00535</name>
</gene>
<accession>A0A1F6MV17</accession>
<feature type="coiled-coil region" evidence="1">
    <location>
        <begin position="361"/>
        <end position="388"/>
    </location>
</feature>
<proteinExistence type="predicted"/>